<comment type="caution">
    <text evidence="2">The sequence shown here is derived from an EMBL/GenBank/DDBJ whole genome shotgun (WGS) entry which is preliminary data.</text>
</comment>
<evidence type="ECO:0000313" key="2">
    <source>
        <dbReference type="EMBL" id="PYC73897.1"/>
    </source>
</evidence>
<keyword evidence="3" id="KW-1185">Reference proteome</keyword>
<dbReference type="Proteomes" id="UP000248333">
    <property type="component" value="Unassembled WGS sequence"/>
</dbReference>
<sequence length="129" mass="14339">MTGWQPARRQTAIYFKAGTVTTAEKINIGVALAAALGVGALIHALLGHRLNRDERKANIADKFMQMATAMTTGLGKQLSHVQVELRSMRTPSCSLSLKQPRQQAWRMVSGSGALDERRDQLPMRLIRRR</sequence>
<protein>
    <submittedName>
        <fullName evidence="2">Uncharacterized protein</fullName>
    </submittedName>
</protein>
<keyword evidence="1" id="KW-0472">Membrane</keyword>
<proteinExistence type="predicted"/>
<evidence type="ECO:0000313" key="3">
    <source>
        <dbReference type="Proteomes" id="UP000248333"/>
    </source>
</evidence>
<organism evidence="2 3">
    <name type="scientific">Micromonospora arborensis</name>
    <dbReference type="NCBI Taxonomy" id="2116518"/>
    <lineage>
        <taxon>Bacteria</taxon>
        <taxon>Bacillati</taxon>
        <taxon>Actinomycetota</taxon>
        <taxon>Actinomycetes</taxon>
        <taxon>Micromonosporales</taxon>
        <taxon>Micromonosporaceae</taxon>
        <taxon>Micromonospora</taxon>
    </lineage>
</organism>
<keyword evidence="1" id="KW-0812">Transmembrane</keyword>
<accession>A0A318NN34</accession>
<evidence type="ECO:0000256" key="1">
    <source>
        <dbReference type="SAM" id="Phobius"/>
    </source>
</evidence>
<feature type="transmembrane region" description="Helical" evidence="1">
    <location>
        <begin position="26"/>
        <end position="46"/>
    </location>
</feature>
<reference evidence="2 3" key="1">
    <citation type="submission" date="2018-03" db="EMBL/GenBank/DDBJ databases">
        <title>Bioinformatic expansion and discovery of thiopeptide antibiotics.</title>
        <authorList>
            <person name="Schwalen C.J."/>
            <person name="Hudson G.A."/>
            <person name="Mitchell D.A."/>
        </authorList>
    </citation>
    <scope>NUCLEOTIDE SEQUENCE [LARGE SCALE GENOMIC DNA]</scope>
    <source>
        <strain evidence="2 3">NRRL 8041</strain>
    </source>
</reference>
<gene>
    <name evidence="2" type="ORF">C7C45_06060</name>
</gene>
<keyword evidence="1" id="KW-1133">Transmembrane helix</keyword>
<name>A0A318NN34_9ACTN</name>
<dbReference type="EMBL" id="PYBV01000008">
    <property type="protein sequence ID" value="PYC73897.1"/>
    <property type="molecule type" value="Genomic_DNA"/>
</dbReference>
<dbReference type="AlphaFoldDB" id="A0A318NN34"/>